<keyword evidence="2" id="KW-0645">Protease</keyword>
<dbReference type="EMBL" id="BAAAFA010000006">
    <property type="protein sequence ID" value="GAA0817838.1"/>
    <property type="molecule type" value="Genomic_DNA"/>
</dbReference>
<comment type="caution">
    <text evidence="2">The sequence shown here is derived from an EMBL/GenBank/DDBJ whole genome shotgun (WGS) entry which is preliminary data.</text>
</comment>
<proteinExistence type="predicted"/>
<dbReference type="InterPro" id="IPR021973">
    <property type="entry name" value="SprA-related"/>
</dbReference>
<feature type="compositionally biased region" description="Basic and acidic residues" evidence="1">
    <location>
        <begin position="133"/>
        <end position="143"/>
    </location>
</feature>
<keyword evidence="2" id="KW-0482">Metalloprotease</keyword>
<reference evidence="3" key="1">
    <citation type="journal article" date="2019" name="Int. J. Syst. Evol. Microbiol.">
        <title>The Global Catalogue of Microorganisms (GCM) 10K type strain sequencing project: providing services to taxonomists for standard genome sequencing and annotation.</title>
        <authorList>
            <consortium name="The Broad Institute Genomics Platform"/>
            <consortium name="The Broad Institute Genome Sequencing Center for Infectious Disease"/>
            <person name="Wu L."/>
            <person name="Ma J."/>
        </authorList>
    </citation>
    <scope>NUCLEOTIDE SEQUENCE [LARGE SCALE GENOMIC DNA]</scope>
    <source>
        <strain evidence="3">JCM 15608</strain>
    </source>
</reference>
<keyword evidence="3" id="KW-1185">Reference proteome</keyword>
<sequence length="328" mass="35199">MNIAPSAPTLSTPTVVNPPTETLRRENNRREVITQVASANPSAAEKGVASDKDRAKTPAQNNEQFDFANLRKQAELAAGKVSEKGGEQSEQNPDEKDQEQQAAAAKQEDKKIADDIEAEAAADEKVIRQLASRDQEVRAHENAHASVGGATTGAPSYSFDVGPDGKKYAVSGEVSVDLSVVSGNPQATIKKMQQVHAAALAPANPSAQDIRVAANATKIILEAQSELLNSQPDGSSSNNHKNDINIANNTLKSESQVTNQNNDFDELINQTLNAQETIAPSKATLNSNANIGTQTIEVQQRAQRVESFYHTVSQGYERPDSHHFELTA</sequence>
<gene>
    <name evidence="2" type="ORF">GCM10009111_19680</name>
</gene>
<feature type="region of interest" description="Disordered" evidence="1">
    <location>
        <begin position="1"/>
        <end position="112"/>
    </location>
</feature>
<dbReference type="Pfam" id="PF12118">
    <property type="entry name" value="SprA-related"/>
    <property type="match status" value="1"/>
</dbReference>
<evidence type="ECO:0000313" key="3">
    <source>
        <dbReference type="Proteomes" id="UP001500021"/>
    </source>
</evidence>
<dbReference type="RefSeq" id="WP_343817297.1">
    <property type="nucleotide sequence ID" value="NZ_BAAAFA010000006.1"/>
</dbReference>
<accession>A0ABP3WJW8</accession>
<keyword evidence="2" id="KW-0378">Hydrolase</keyword>
<feature type="compositionally biased region" description="Basic and acidic residues" evidence="1">
    <location>
        <begin position="22"/>
        <end position="32"/>
    </location>
</feature>
<dbReference type="GO" id="GO:0008237">
    <property type="term" value="F:metallopeptidase activity"/>
    <property type="evidence" value="ECO:0007669"/>
    <property type="project" value="UniProtKB-KW"/>
</dbReference>
<feature type="compositionally biased region" description="Polar residues" evidence="1">
    <location>
        <begin position="8"/>
        <end position="20"/>
    </location>
</feature>
<evidence type="ECO:0000313" key="2">
    <source>
        <dbReference type="EMBL" id="GAA0817838.1"/>
    </source>
</evidence>
<dbReference type="Proteomes" id="UP001500021">
    <property type="component" value="Unassembled WGS sequence"/>
</dbReference>
<feature type="region of interest" description="Disordered" evidence="1">
    <location>
        <begin position="133"/>
        <end position="158"/>
    </location>
</feature>
<organism evidence="2 3">
    <name type="scientific">Colwellia asteriadis</name>
    <dbReference type="NCBI Taxonomy" id="517723"/>
    <lineage>
        <taxon>Bacteria</taxon>
        <taxon>Pseudomonadati</taxon>
        <taxon>Pseudomonadota</taxon>
        <taxon>Gammaproteobacteria</taxon>
        <taxon>Alteromonadales</taxon>
        <taxon>Colwelliaceae</taxon>
        <taxon>Colwellia</taxon>
    </lineage>
</organism>
<name>A0ABP3WJW8_9GAMM</name>
<protein>
    <submittedName>
        <fullName evidence="2">Metalloprotease CJM1_0395 family protein</fullName>
    </submittedName>
</protein>
<feature type="compositionally biased region" description="Basic and acidic residues" evidence="1">
    <location>
        <begin position="81"/>
        <end position="99"/>
    </location>
</feature>
<evidence type="ECO:0000256" key="1">
    <source>
        <dbReference type="SAM" id="MobiDB-lite"/>
    </source>
</evidence>